<proteinExistence type="predicted"/>
<name>A0A964E0K3_9PROT</name>
<evidence type="ECO:0000313" key="2">
    <source>
        <dbReference type="Proteomes" id="UP000708298"/>
    </source>
</evidence>
<evidence type="ECO:0000313" key="1">
    <source>
        <dbReference type="EMBL" id="MCB8877605.1"/>
    </source>
</evidence>
<gene>
    <name evidence="1" type="ORF">ASILVAE211_20590</name>
</gene>
<reference evidence="1" key="2">
    <citation type="submission" date="2021-01" db="EMBL/GenBank/DDBJ databases">
        <authorList>
            <person name="Mieszkin S."/>
            <person name="Pouder E."/>
            <person name="Alain K."/>
        </authorList>
    </citation>
    <scope>NUCLEOTIDE SEQUENCE</scope>
    <source>
        <strain evidence="1">HW T2.11</strain>
    </source>
</reference>
<sequence>MTRLVACFIDTMRPVTPAEREAWAVFLSLHRDHWRPARTMFRNVFSGVAPAEALLGFQVATCINDQDVTRRLEAVLVGLEKEARS</sequence>
<comment type="caution">
    <text evidence="1">The sequence shown here is derived from an EMBL/GenBank/DDBJ whole genome shotgun (WGS) entry which is preliminary data.</text>
</comment>
<reference evidence="1" key="1">
    <citation type="journal article" date="2021" name="Microorganisms">
        <title>Acidisoma silvae sp. nov. and Acidisomacellulosilytica sp. nov., Two Acidophilic Bacteria Isolated from Decaying Wood, Hydrolyzing Cellulose and Producing Poly-3-hydroxybutyrate.</title>
        <authorList>
            <person name="Mieszkin S."/>
            <person name="Pouder E."/>
            <person name="Uroz S."/>
            <person name="Simon-Colin C."/>
            <person name="Alain K."/>
        </authorList>
    </citation>
    <scope>NUCLEOTIDE SEQUENCE</scope>
    <source>
        <strain evidence="1">HW T2.11</strain>
    </source>
</reference>
<accession>A0A964E0K3</accession>
<dbReference type="Proteomes" id="UP000708298">
    <property type="component" value="Unassembled WGS sequence"/>
</dbReference>
<dbReference type="AlphaFoldDB" id="A0A964E0K3"/>
<keyword evidence="2" id="KW-1185">Reference proteome</keyword>
<protein>
    <submittedName>
        <fullName evidence="1">Uncharacterized protein</fullName>
    </submittedName>
</protein>
<organism evidence="1 2">
    <name type="scientific">Acidisoma silvae</name>
    <dbReference type="NCBI Taxonomy" id="2802396"/>
    <lineage>
        <taxon>Bacteria</taxon>
        <taxon>Pseudomonadati</taxon>
        <taxon>Pseudomonadota</taxon>
        <taxon>Alphaproteobacteria</taxon>
        <taxon>Acetobacterales</taxon>
        <taxon>Acidocellaceae</taxon>
        <taxon>Acidisoma</taxon>
    </lineage>
</organism>
<dbReference type="EMBL" id="JAESVB010000015">
    <property type="protein sequence ID" value="MCB8877605.1"/>
    <property type="molecule type" value="Genomic_DNA"/>
</dbReference>
<dbReference type="RefSeq" id="WP_227323253.1">
    <property type="nucleotide sequence ID" value="NZ_JAESVB010000015.1"/>
</dbReference>